<evidence type="ECO:0000313" key="1">
    <source>
        <dbReference type="EMBL" id="PHQ49454.1"/>
    </source>
</evidence>
<reference evidence="1 2" key="1">
    <citation type="journal article" date="2017" name="Biochemistry">
        <title>Identification of the Biosynthetic Pathway for the Antibiotic Bicyclomycin.</title>
        <authorList>
            <person name="Patteson J."/>
            <person name="Cai W."/>
            <person name="Johnson R.A."/>
            <person name="Santa Maria K."/>
            <person name="Li B."/>
        </authorList>
    </citation>
    <scope>NUCLEOTIDE SEQUENCE [LARGE SCALE GENOMIC DNA]</scope>
    <source>
        <strain evidence="1 2">ATCC 21532</strain>
    </source>
</reference>
<dbReference type="OrthoDB" id="4259515at2"/>
<dbReference type="EMBL" id="NHZO01000154">
    <property type="protein sequence ID" value="PHQ49454.1"/>
    <property type="molecule type" value="Genomic_DNA"/>
</dbReference>
<dbReference type="RefSeq" id="WP_099201396.1">
    <property type="nucleotide sequence ID" value="NZ_NHZO01000154.1"/>
</dbReference>
<proteinExistence type="predicted"/>
<dbReference type="AlphaFoldDB" id="A0A2G1XDY4"/>
<sequence>MSVMQCRECDLAPYAVRPDAHFACDECGHRLDSRDFYLDPDEVWSVDETGTVHVFLTPAACLKWLDDIADLHTGDWATAQQALWQYRRATAGLVESLRAGLPLPA</sequence>
<keyword evidence="2" id="KW-1185">Reference proteome</keyword>
<accession>A0A2G1XDY4</accession>
<dbReference type="Proteomes" id="UP000222531">
    <property type="component" value="Unassembled WGS sequence"/>
</dbReference>
<protein>
    <submittedName>
        <fullName evidence="1">Uncharacterized protein</fullName>
    </submittedName>
</protein>
<gene>
    <name evidence="1" type="ORF">BLA24_25780</name>
</gene>
<evidence type="ECO:0000313" key="2">
    <source>
        <dbReference type="Proteomes" id="UP000222531"/>
    </source>
</evidence>
<organism evidence="1 2">
    <name type="scientific">Streptomyces cinnamoneus</name>
    <name type="common">Streptoverticillium cinnamoneum</name>
    <dbReference type="NCBI Taxonomy" id="53446"/>
    <lineage>
        <taxon>Bacteria</taxon>
        <taxon>Bacillati</taxon>
        <taxon>Actinomycetota</taxon>
        <taxon>Actinomycetes</taxon>
        <taxon>Kitasatosporales</taxon>
        <taxon>Streptomycetaceae</taxon>
        <taxon>Streptomyces</taxon>
        <taxon>Streptomyces cinnamoneus group</taxon>
    </lineage>
</organism>
<name>A0A2G1XDY4_STRCJ</name>
<comment type="caution">
    <text evidence="1">The sequence shown here is derived from an EMBL/GenBank/DDBJ whole genome shotgun (WGS) entry which is preliminary data.</text>
</comment>